<evidence type="ECO:0000313" key="2">
    <source>
        <dbReference type="Proteomes" id="UP000314294"/>
    </source>
</evidence>
<protein>
    <submittedName>
        <fullName evidence="1">Uncharacterized protein</fullName>
    </submittedName>
</protein>
<dbReference type="AlphaFoldDB" id="A0A4Z2IN83"/>
<dbReference type="EMBL" id="SRLO01000065">
    <property type="protein sequence ID" value="TNN79326.1"/>
    <property type="molecule type" value="Genomic_DNA"/>
</dbReference>
<accession>A0A4Z2IN83</accession>
<proteinExistence type="predicted"/>
<comment type="caution">
    <text evidence="1">The sequence shown here is derived from an EMBL/GenBank/DDBJ whole genome shotgun (WGS) entry which is preliminary data.</text>
</comment>
<dbReference type="Proteomes" id="UP000314294">
    <property type="component" value="Unassembled WGS sequence"/>
</dbReference>
<sequence length="219" mass="24520">MLQCKGQRFDPNSRCTWTLTTCKKPCNILFQFAVLQHQTGKRKDTTGVRIVPIMRSPTRFHCLLWYEGSVGPRGHAAHMFQFAVLQHQTDKQKDTTAGQTVVGVGAAQPLAGWRAVEVSRLEECSWEQQSLLSQPSATVWVATQPHLDGKAIRKSMDQHPCPRVLPPLNSTPVAETTVFNGAADRTPPCLRIEATVIQLTITYFPRIRGLMCWRAENIA</sequence>
<gene>
    <name evidence="1" type="ORF">EYF80_010349</name>
</gene>
<reference evidence="1 2" key="1">
    <citation type="submission" date="2019-03" db="EMBL/GenBank/DDBJ databases">
        <title>First draft genome of Liparis tanakae, snailfish: a comprehensive survey of snailfish specific genes.</title>
        <authorList>
            <person name="Kim W."/>
            <person name="Song I."/>
            <person name="Jeong J.-H."/>
            <person name="Kim D."/>
            <person name="Kim S."/>
            <person name="Ryu S."/>
            <person name="Song J.Y."/>
            <person name="Lee S.K."/>
        </authorList>
    </citation>
    <scope>NUCLEOTIDE SEQUENCE [LARGE SCALE GENOMIC DNA]</scope>
    <source>
        <tissue evidence="1">Muscle</tissue>
    </source>
</reference>
<name>A0A4Z2IN83_9TELE</name>
<organism evidence="1 2">
    <name type="scientific">Liparis tanakae</name>
    <name type="common">Tanaka's snailfish</name>
    <dbReference type="NCBI Taxonomy" id="230148"/>
    <lineage>
        <taxon>Eukaryota</taxon>
        <taxon>Metazoa</taxon>
        <taxon>Chordata</taxon>
        <taxon>Craniata</taxon>
        <taxon>Vertebrata</taxon>
        <taxon>Euteleostomi</taxon>
        <taxon>Actinopterygii</taxon>
        <taxon>Neopterygii</taxon>
        <taxon>Teleostei</taxon>
        <taxon>Neoteleostei</taxon>
        <taxon>Acanthomorphata</taxon>
        <taxon>Eupercaria</taxon>
        <taxon>Perciformes</taxon>
        <taxon>Cottioidei</taxon>
        <taxon>Cottales</taxon>
        <taxon>Liparidae</taxon>
        <taxon>Liparis</taxon>
    </lineage>
</organism>
<keyword evidence="2" id="KW-1185">Reference proteome</keyword>
<evidence type="ECO:0000313" key="1">
    <source>
        <dbReference type="EMBL" id="TNN79326.1"/>
    </source>
</evidence>